<feature type="signal peptide" evidence="1">
    <location>
        <begin position="1"/>
        <end position="25"/>
    </location>
</feature>
<evidence type="ECO:0000313" key="3">
    <source>
        <dbReference type="Proteomes" id="UP000743370"/>
    </source>
</evidence>
<gene>
    <name evidence="2" type="ORF">HKW66_Vig0250190</name>
</gene>
<dbReference type="EMBL" id="JABFOF010000003">
    <property type="protein sequence ID" value="KAG2402800.1"/>
    <property type="molecule type" value="Genomic_DNA"/>
</dbReference>
<name>A0A8T0KRG0_PHAAN</name>
<organism evidence="2 3">
    <name type="scientific">Phaseolus angularis</name>
    <name type="common">Azuki bean</name>
    <name type="synonym">Vigna angularis</name>
    <dbReference type="NCBI Taxonomy" id="3914"/>
    <lineage>
        <taxon>Eukaryota</taxon>
        <taxon>Viridiplantae</taxon>
        <taxon>Streptophyta</taxon>
        <taxon>Embryophyta</taxon>
        <taxon>Tracheophyta</taxon>
        <taxon>Spermatophyta</taxon>
        <taxon>Magnoliopsida</taxon>
        <taxon>eudicotyledons</taxon>
        <taxon>Gunneridae</taxon>
        <taxon>Pentapetalae</taxon>
        <taxon>rosids</taxon>
        <taxon>fabids</taxon>
        <taxon>Fabales</taxon>
        <taxon>Fabaceae</taxon>
        <taxon>Papilionoideae</taxon>
        <taxon>50 kb inversion clade</taxon>
        <taxon>NPAAA clade</taxon>
        <taxon>indigoferoid/millettioid clade</taxon>
        <taxon>Phaseoleae</taxon>
        <taxon>Vigna</taxon>
    </lineage>
</organism>
<keyword evidence="1" id="KW-0732">Signal</keyword>
<reference evidence="2 3" key="1">
    <citation type="submission" date="2020-05" db="EMBL/GenBank/DDBJ databases">
        <title>Vigna angularis (adzuki bean) Var. LongXiaoDou No. 4 denovo assembly.</title>
        <authorList>
            <person name="Xiang H."/>
        </authorList>
    </citation>
    <scope>NUCLEOTIDE SEQUENCE [LARGE SCALE GENOMIC DNA]</scope>
    <source>
        <tissue evidence="2">Leaf</tissue>
    </source>
</reference>
<sequence>MGFHGGFNGVWVAAWLLLRHSFGLAKVMEVCRGDALKKTKIVSDAVDDGETLRVVRDGREVDGGTEALLRRGRKCSGLRRIRVRRRWQGGLMLSNGDATVDVGLAEAVRHGDFGRSLRWRDSWLSRSGPMFPTIRACNLGSGLKSLIPMVICGNFATGGPTMDGRRKARISGDRR</sequence>
<dbReference type="Proteomes" id="UP000743370">
    <property type="component" value="Unassembled WGS sequence"/>
</dbReference>
<dbReference type="AlphaFoldDB" id="A0A8T0KRG0"/>
<evidence type="ECO:0000256" key="1">
    <source>
        <dbReference type="SAM" id="SignalP"/>
    </source>
</evidence>
<proteinExistence type="predicted"/>
<comment type="caution">
    <text evidence="2">The sequence shown here is derived from an EMBL/GenBank/DDBJ whole genome shotgun (WGS) entry which is preliminary data.</text>
</comment>
<feature type="chain" id="PRO_5035887567" evidence="1">
    <location>
        <begin position="26"/>
        <end position="175"/>
    </location>
</feature>
<accession>A0A8T0KRG0</accession>
<evidence type="ECO:0000313" key="2">
    <source>
        <dbReference type="EMBL" id="KAG2402800.1"/>
    </source>
</evidence>
<protein>
    <submittedName>
        <fullName evidence="2">Uncharacterized protein</fullName>
    </submittedName>
</protein>